<name>A0A1M6W1U3_9FIRM</name>
<sequence length="65" mass="6954">MPEVACTVNNCKYWTQENHCTAKQIIVQNDAEGGGFGPNASLQSLSATPASSNDETCCQTFKNAK</sequence>
<keyword evidence="3" id="KW-1185">Reference proteome</keyword>
<reference evidence="3" key="1">
    <citation type="submission" date="2016-11" db="EMBL/GenBank/DDBJ databases">
        <authorList>
            <person name="Varghese N."/>
            <person name="Submissions S."/>
        </authorList>
    </citation>
    <scope>NUCLEOTIDE SEQUENCE [LARGE SCALE GENOMIC DNA]</scope>
    <source>
        <strain evidence="3">DSM 10349</strain>
    </source>
</reference>
<dbReference type="RefSeq" id="WP_072916842.1">
    <property type="nucleotide sequence ID" value="NZ_FRAR01000027.1"/>
</dbReference>
<organism evidence="2 3">
    <name type="scientific">Desulforamulus aeronauticus DSM 10349</name>
    <dbReference type="NCBI Taxonomy" id="1121421"/>
    <lineage>
        <taxon>Bacteria</taxon>
        <taxon>Bacillati</taxon>
        <taxon>Bacillota</taxon>
        <taxon>Clostridia</taxon>
        <taxon>Eubacteriales</taxon>
        <taxon>Peptococcaceae</taxon>
        <taxon>Desulforamulus</taxon>
    </lineage>
</organism>
<evidence type="ECO:0000313" key="2">
    <source>
        <dbReference type="EMBL" id="SHK87515.1"/>
    </source>
</evidence>
<proteinExistence type="predicted"/>
<evidence type="ECO:0000313" key="3">
    <source>
        <dbReference type="Proteomes" id="UP000183997"/>
    </source>
</evidence>
<dbReference type="InterPro" id="IPR011437">
    <property type="entry name" value="DUF1540"/>
</dbReference>
<dbReference type="AlphaFoldDB" id="A0A1M6W1U3"/>
<gene>
    <name evidence="2" type="ORF">SAMN02745123_03443</name>
</gene>
<dbReference type="STRING" id="1121421.SAMN02745123_03443"/>
<dbReference type="Proteomes" id="UP000183997">
    <property type="component" value="Unassembled WGS sequence"/>
</dbReference>
<dbReference type="OrthoDB" id="1681234at2"/>
<feature type="domain" description="DUF1540" evidence="1">
    <location>
        <begin position="4"/>
        <end position="61"/>
    </location>
</feature>
<dbReference type="EMBL" id="FRAR01000027">
    <property type="protein sequence ID" value="SHK87515.1"/>
    <property type="molecule type" value="Genomic_DNA"/>
</dbReference>
<dbReference type="Pfam" id="PF07561">
    <property type="entry name" value="DUF1540"/>
    <property type="match status" value="1"/>
</dbReference>
<evidence type="ECO:0000259" key="1">
    <source>
        <dbReference type="Pfam" id="PF07561"/>
    </source>
</evidence>
<accession>A0A1M6W1U3</accession>
<protein>
    <recommendedName>
        <fullName evidence="1">DUF1540 domain-containing protein</fullName>
    </recommendedName>
</protein>